<dbReference type="AlphaFoldDB" id="A0AAV3RVH4"/>
<keyword evidence="3" id="KW-1185">Reference proteome</keyword>
<feature type="region of interest" description="Disordered" evidence="1">
    <location>
        <begin position="38"/>
        <end position="68"/>
    </location>
</feature>
<protein>
    <submittedName>
        <fullName evidence="2">Uncharacterized protein</fullName>
    </submittedName>
</protein>
<reference evidence="2 3" key="1">
    <citation type="submission" date="2024-01" db="EMBL/GenBank/DDBJ databases">
        <title>The complete chloroplast genome sequence of Lithospermum erythrorhizon: insights into the phylogenetic relationship among Boraginaceae species and the maternal lineages of purple gromwells.</title>
        <authorList>
            <person name="Okada T."/>
            <person name="Watanabe K."/>
        </authorList>
    </citation>
    <scope>NUCLEOTIDE SEQUENCE [LARGE SCALE GENOMIC DNA]</scope>
</reference>
<evidence type="ECO:0000313" key="3">
    <source>
        <dbReference type="Proteomes" id="UP001454036"/>
    </source>
</evidence>
<dbReference type="Proteomes" id="UP001454036">
    <property type="component" value="Unassembled WGS sequence"/>
</dbReference>
<comment type="caution">
    <text evidence="2">The sequence shown here is derived from an EMBL/GenBank/DDBJ whole genome shotgun (WGS) entry which is preliminary data.</text>
</comment>
<organism evidence="2 3">
    <name type="scientific">Lithospermum erythrorhizon</name>
    <name type="common">Purple gromwell</name>
    <name type="synonym">Lithospermum officinale var. erythrorhizon</name>
    <dbReference type="NCBI Taxonomy" id="34254"/>
    <lineage>
        <taxon>Eukaryota</taxon>
        <taxon>Viridiplantae</taxon>
        <taxon>Streptophyta</taxon>
        <taxon>Embryophyta</taxon>
        <taxon>Tracheophyta</taxon>
        <taxon>Spermatophyta</taxon>
        <taxon>Magnoliopsida</taxon>
        <taxon>eudicotyledons</taxon>
        <taxon>Gunneridae</taxon>
        <taxon>Pentapetalae</taxon>
        <taxon>asterids</taxon>
        <taxon>lamiids</taxon>
        <taxon>Boraginales</taxon>
        <taxon>Boraginaceae</taxon>
        <taxon>Boraginoideae</taxon>
        <taxon>Lithospermeae</taxon>
        <taxon>Lithospermum</taxon>
    </lineage>
</organism>
<accession>A0AAV3RVH4</accession>
<evidence type="ECO:0000256" key="1">
    <source>
        <dbReference type="SAM" id="MobiDB-lite"/>
    </source>
</evidence>
<evidence type="ECO:0000313" key="2">
    <source>
        <dbReference type="EMBL" id="GAA0184392.1"/>
    </source>
</evidence>
<dbReference type="EMBL" id="BAABME010011860">
    <property type="protein sequence ID" value="GAA0184392.1"/>
    <property type="molecule type" value="Genomic_DNA"/>
</dbReference>
<sequence length="116" mass="13320">MNQDPVNPQQNMADQMALCMGNTNQVSQNQNTFATPITEQQVHVDTPGPSQQRPSVPPLIPPSDQYPVEDIREEVQRRVHLAREREVQRQAELILERDRLVPKERDRLDEEATRAG</sequence>
<proteinExistence type="predicted"/>
<feature type="compositionally biased region" description="Polar residues" evidence="1">
    <location>
        <begin position="38"/>
        <end position="54"/>
    </location>
</feature>
<gene>
    <name evidence="2" type="ORF">LIER_31680</name>
</gene>
<name>A0AAV3RVH4_LITER</name>